<dbReference type="OrthoDB" id="9786473at2"/>
<feature type="transmembrane region" description="Helical" evidence="1">
    <location>
        <begin position="29"/>
        <end position="49"/>
    </location>
</feature>
<dbReference type="RefSeq" id="WP_146597759.1">
    <property type="nucleotide sequence ID" value="NZ_SJPY01000001.1"/>
</dbReference>
<dbReference type="AlphaFoldDB" id="A0A5C6ECN6"/>
<dbReference type="Pfam" id="PF09997">
    <property type="entry name" value="DUF2238"/>
    <property type="match status" value="1"/>
</dbReference>
<dbReference type="PIRSF" id="PIRSF020606">
    <property type="entry name" value="UCP020606"/>
    <property type="match status" value="1"/>
</dbReference>
<evidence type="ECO:0000256" key="1">
    <source>
        <dbReference type="SAM" id="Phobius"/>
    </source>
</evidence>
<feature type="transmembrane region" description="Helical" evidence="1">
    <location>
        <begin position="105"/>
        <end position="122"/>
    </location>
</feature>
<dbReference type="EMBL" id="SJPY01000001">
    <property type="protein sequence ID" value="TWU44949.1"/>
    <property type="molecule type" value="Genomic_DNA"/>
</dbReference>
<keyword evidence="3" id="KW-1185">Reference proteome</keyword>
<proteinExistence type="predicted"/>
<dbReference type="Proteomes" id="UP000315471">
    <property type="component" value="Unassembled WGS sequence"/>
</dbReference>
<evidence type="ECO:0000313" key="3">
    <source>
        <dbReference type="Proteomes" id="UP000315471"/>
    </source>
</evidence>
<name>A0A5C6ECN6_9BACT</name>
<evidence type="ECO:0000313" key="2">
    <source>
        <dbReference type="EMBL" id="TWU44949.1"/>
    </source>
</evidence>
<keyword evidence="1" id="KW-0472">Membrane</keyword>
<feature type="transmembrane region" description="Helical" evidence="1">
    <location>
        <begin position="181"/>
        <end position="199"/>
    </location>
</feature>
<dbReference type="InterPro" id="IPR014509">
    <property type="entry name" value="YjdF-like"/>
</dbReference>
<keyword evidence="1" id="KW-0812">Transmembrane</keyword>
<sequence>MRLQLLLIGLTLSAIPLSFIDAPYPQELILQHIPTSIGLVLLAFAVIFVRPTGLSFFCVLAFVWLHLIGARWIYSFVPYDALVEQIVGISISDYFGWERNHYDRLVHFASGILGVPLASECLQRFAHMRPLGAAIMGISCVMAIGATYEILEWQIAMTFSPAQAEAYNGQQGDRWDPQKDLALAGIGSLLSAGLVFRWSPAMAR</sequence>
<dbReference type="InterPro" id="IPR058534">
    <property type="entry name" value="YjdF"/>
</dbReference>
<comment type="caution">
    <text evidence="2">The sequence shown here is derived from an EMBL/GenBank/DDBJ whole genome shotgun (WGS) entry which is preliminary data.</text>
</comment>
<keyword evidence="1" id="KW-1133">Transmembrane helix</keyword>
<feature type="transmembrane region" description="Helical" evidence="1">
    <location>
        <begin position="131"/>
        <end position="151"/>
    </location>
</feature>
<feature type="transmembrane region" description="Helical" evidence="1">
    <location>
        <begin position="56"/>
        <end position="74"/>
    </location>
</feature>
<gene>
    <name evidence="2" type="primary">yjdF</name>
    <name evidence="2" type="ORF">Q31b_01200</name>
</gene>
<protein>
    <submittedName>
        <fullName evidence="2">Inner membrane protein YjdF</fullName>
    </submittedName>
</protein>
<accession>A0A5C6ECN6</accession>
<organism evidence="2 3">
    <name type="scientific">Novipirellula aureliae</name>
    <dbReference type="NCBI Taxonomy" id="2527966"/>
    <lineage>
        <taxon>Bacteria</taxon>
        <taxon>Pseudomonadati</taxon>
        <taxon>Planctomycetota</taxon>
        <taxon>Planctomycetia</taxon>
        <taxon>Pirellulales</taxon>
        <taxon>Pirellulaceae</taxon>
        <taxon>Novipirellula</taxon>
    </lineage>
</organism>
<reference evidence="2 3" key="1">
    <citation type="submission" date="2019-02" db="EMBL/GenBank/DDBJ databases">
        <title>Deep-cultivation of Planctomycetes and their phenomic and genomic characterization uncovers novel biology.</title>
        <authorList>
            <person name="Wiegand S."/>
            <person name="Jogler M."/>
            <person name="Boedeker C."/>
            <person name="Pinto D."/>
            <person name="Vollmers J."/>
            <person name="Rivas-Marin E."/>
            <person name="Kohn T."/>
            <person name="Peeters S.H."/>
            <person name="Heuer A."/>
            <person name="Rast P."/>
            <person name="Oberbeckmann S."/>
            <person name="Bunk B."/>
            <person name="Jeske O."/>
            <person name="Meyerdierks A."/>
            <person name="Storesund J.E."/>
            <person name="Kallscheuer N."/>
            <person name="Luecker S."/>
            <person name="Lage O.M."/>
            <person name="Pohl T."/>
            <person name="Merkel B.J."/>
            <person name="Hornburger P."/>
            <person name="Mueller R.-W."/>
            <person name="Bruemmer F."/>
            <person name="Labrenz M."/>
            <person name="Spormann A.M."/>
            <person name="Op Den Camp H."/>
            <person name="Overmann J."/>
            <person name="Amann R."/>
            <person name="Jetten M.S.M."/>
            <person name="Mascher T."/>
            <person name="Medema M.H."/>
            <person name="Devos D.P."/>
            <person name="Kaster A.-K."/>
            <person name="Ovreas L."/>
            <person name="Rohde M."/>
            <person name="Galperin M.Y."/>
            <person name="Jogler C."/>
        </authorList>
    </citation>
    <scope>NUCLEOTIDE SEQUENCE [LARGE SCALE GENOMIC DNA]</scope>
    <source>
        <strain evidence="2 3">Q31b</strain>
    </source>
</reference>